<dbReference type="InterPro" id="IPR036452">
    <property type="entry name" value="Ribo_hydro-like"/>
</dbReference>
<comment type="caution">
    <text evidence="3">The sequence shown here is derived from an EMBL/GenBank/DDBJ whole genome shotgun (WGS) entry which is preliminary data.</text>
</comment>
<dbReference type="Proteomes" id="UP001145087">
    <property type="component" value="Unassembled WGS sequence"/>
</dbReference>
<reference evidence="3" key="1">
    <citation type="submission" date="2022-11" db="EMBL/GenBank/DDBJ databases">
        <title>Marilongibacter aestuarii gen. nov., sp. nov., isolated from tidal flat sediment.</title>
        <authorList>
            <person name="Jiayan W."/>
        </authorList>
    </citation>
    <scope>NUCLEOTIDE SEQUENCE</scope>
    <source>
        <strain evidence="3">Z1-6</strain>
    </source>
</reference>
<dbReference type="EMBL" id="JAPOHD010000030">
    <property type="protein sequence ID" value="MCY1721997.1"/>
    <property type="molecule type" value="Genomic_DNA"/>
</dbReference>
<dbReference type="Pfam" id="PF07632">
    <property type="entry name" value="Sde182_NH-like"/>
    <property type="match status" value="1"/>
</dbReference>
<evidence type="ECO:0000313" key="3">
    <source>
        <dbReference type="EMBL" id="MCY1721997.1"/>
    </source>
</evidence>
<sequence>MKNYVILLFLMVFTTIACSNQNTQSEGASSTAVKPRVIVTSDGEIDDECSMVRFLLYTNEWNVEGIITSSSQYHWHGHRWAGDDWLDPYLDAYADVYPNLVKHSKDYPTPDYLKSIALLGNVEDEGEMDSITPGSQHMVKVLLDESKNNPIWLQAWGGTNTIARALKTIEEEYPDKMEQVANKLRFFFIWEQDSTYQAYIRPHWGKYEIPTIICDQFWAIAYEWDKVLPEDKKTYFQSDWMISNILEDHGSLCSLYKAHEKNDIRGFQKGDPKQKGDFRSEGDSPAFLHTIPTGLRSLENPAFGGWGGRYINVRQNTWLDPVSEPDYTYPEGRWYTETAWGRQYMKREFPNNKDLMKEYFNPISRWADVLQNDFAARADWCVTSFEEANHPPVVKLNHPLDLDVKAGSTIELSAKGTSDPDGDELTFKWWQYQEADTYKGTVNIENSTNGESSFTVPAEAKKGDTIHLVCEVKDNGTPQLTRYQRVIVTVQ</sequence>
<accession>A0A9X3F963</accession>
<dbReference type="Gene3D" id="3.90.245.10">
    <property type="entry name" value="Ribonucleoside hydrolase-like"/>
    <property type="match status" value="1"/>
</dbReference>
<evidence type="ECO:0000259" key="2">
    <source>
        <dbReference type="PROSITE" id="PS50835"/>
    </source>
</evidence>
<feature type="signal peptide" evidence="1">
    <location>
        <begin position="1"/>
        <end position="19"/>
    </location>
</feature>
<dbReference type="Gene3D" id="2.60.40.10">
    <property type="entry name" value="Immunoglobulins"/>
    <property type="match status" value="1"/>
</dbReference>
<dbReference type="RefSeq" id="WP_343334327.1">
    <property type="nucleotide sequence ID" value="NZ_JAPOHD010000030.1"/>
</dbReference>
<evidence type="ECO:0000256" key="1">
    <source>
        <dbReference type="SAM" id="SignalP"/>
    </source>
</evidence>
<dbReference type="PROSITE" id="PS51257">
    <property type="entry name" value="PROKAR_LIPOPROTEIN"/>
    <property type="match status" value="1"/>
</dbReference>
<evidence type="ECO:0000313" key="4">
    <source>
        <dbReference type="Proteomes" id="UP001145087"/>
    </source>
</evidence>
<name>A0A9X3F963_9BACT</name>
<dbReference type="GO" id="GO:0016799">
    <property type="term" value="F:hydrolase activity, hydrolyzing N-glycosyl compounds"/>
    <property type="evidence" value="ECO:0007669"/>
    <property type="project" value="InterPro"/>
</dbReference>
<proteinExistence type="predicted"/>
<keyword evidence="4" id="KW-1185">Reference proteome</keyword>
<dbReference type="PROSITE" id="PS50835">
    <property type="entry name" value="IG_LIKE"/>
    <property type="match status" value="1"/>
</dbReference>
<feature type="domain" description="Ig-like" evidence="2">
    <location>
        <begin position="391"/>
        <end position="481"/>
    </location>
</feature>
<dbReference type="InterPro" id="IPR013783">
    <property type="entry name" value="Ig-like_fold"/>
</dbReference>
<protein>
    <submittedName>
        <fullName evidence="3">DUF1593 domain-containing protein</fullName>
    </submittedName>
</protein>
<dbReference type="InterPro" id="IPR048527">
    <property type="entry name" value="Sde182_C"/>
</dbReference>
<feature type="chain" id="PRO_5040791984" evidence="1">
    <location>
        <begin position="20"/>
        <end position="491"/>
    </location>
</feature>
<dbReference type="AlphaFoldDB" id="A0A9X3F963"/>
<dbReference type="InterPro" id="IPR007110">
    <property type="entry name" value="Ig-like_dom"/>
</dbReference>
<keyword evidence="1" id="KW-0732">Signal</keyword>
<dbReference type="Pfam" id="PF21027">
    <property type="entry name" value="Sde0182_C"/>
    <property type="match status" value="1"/>
</dbReference>
<gene>
    <name evidence="3" type="ORF">OU798_16705</name>
</gene>
<organism evidence="3 4">
    <name type="scientific">Draconibacterium aestuarii</name>
    <dbReference type="NCBI Taxonomy" id="2998507"/>
    <lineage>
        <taxon>Bacteria</taxon>
        <taxon>Pseudomonadati</taxon>
        <taxon>Bacteroidota</taxon>
        <taxon>Bacteroidia</taxon>
        <taxon>Marinilabiliales</taxon>
        <taxon>Prolixibacteraceae</taxon>
        <taxon>Draconibacterium</taxon>
    </lineage>
</organism>
<dbReference type="InterPro" id="IPR011483">
    <property type="entry name" value="Sde182_NH-like"/>
</dbReference>